<evidence type="ECO:0000313" key="7">
    <source>
        <dbReference type="Proteomes" id="UP000027120"/>
    </source>
</evidence>
<protein>
    <submittedName>
        <fullName evidence="6">Uncharacterized protein</fullName>
    </submittedName>
</protein>
<dbReference type="InterPro" id="IPR008949">
    <property type="entry name" value="Isoprenoid_synthase_dom_sf"/>
</dbReference>
<dbReference type="CDD" id="cd00385">
    <property type="entry name" value="Isoprenoid_Biosyn_C1"/>
    <property type="match status" value="1"/>
</dbReference>
<keyword evidence="5" id="KW-0808">Transferase</keyword>
<dbReference type="eggNOG" id="KOG0776">
    <property type="taxonomic scope" value="Eukaryota"/>
</dbReference>
<name>A0A067F5U6_CITSI</name>
<dbReference type="EMBL" id="KK784918">
    <property type="protein sequence ID" value="KDO62739.1"/>
    <property type="molecule type" value="Genomic_DNA"/>
</dbReference>
<dbReference type="PANTHER" id="PTHR43281:SF6">
    <property type="entry name" value="HETERODIMERIC GERANYLGERANYL PYROPHOSPHATE SYNTHASE SMALL SUBUNIT, CHLOROPLASTIC-LIKE"/>
    <property type="match status" value="1"/>
</dbReference>
<dbReference type="STRING" id="2711.A0A067F5U6"/>
<evidence type="ECO:0000256" key="1">
    <source>
        <dbReference type="ARBA" id="ARBA00001946"/>
    </source>
</evidence>
<dbReference type="PANTHER" id="PTHR43281">
    <property type="entry name" value="FARNESYL DIPHOSPHATE SYNTHASE"/>
    <property type="match status" value="1"/>
</dbReference>
<proteinExistence type="inferred from homology"/>
<evidence type="ECO:0000256" key="3">
    <source>
        <dbReference type="ARBA" id="ARBA00022723"/>
    </source>
</evidence>
<organism evidence="6 7">
    <name type="scientific">Citrus sinensis</name>
    <name type="common">Sweet orange</name>
    <name type="synonym">Citrus aurantium var. sinensis</name>
    <dbReference type="NCBI Taxonomy" id="2711"/>
    <lineage>
        <taxon>Eukaryota</taxon>
        <taxon>Viridiplantae</taxon>
        <taxon>Streptophyta</taxon>
        <taxon>Embryophyta</taxon>
        <taxon>Tracheophyta</taxon>
        <taxon>Spermatophyta</taxon>
        <taxon>Magnoliopsida</taxon>
        <taxon>eudicotyledons</taxon>
        <taxon>Gunneridae</taxon>
        <taxon>Pentapetalae</taxon>
        <taxon>rosids</taxon>
        <taxon>malvids</taxon>
        <taxon>Sapindales</taxon>
        <taxon>Rutaceae</taxon>
        <taxon>Aurantioideae</taxon>
        <taxon>Citrus</taxon>
    </lineage>
</organism>
<evidence type="ECO:0000256" key="5">
    <source>
        <dbReference type="RuleBase" id="RU004466"/>
    </source>
</evidence>
<dbReference type="OrthoDB" id="1923994at2759"/>
<dbReference type="AlphaFoldDB" id="A0A067F5U6"/>
<dbReference type="GO" id="GO:0046872">
    <property type="term" value="F:metal ion binding"/>
    <property type="evidence" value="ECO:0007669"/>
    <property type="project" value="UniProtKB-KW"/>
</dbReference>
<comment type="similarity">
    <text evidence="2 5">Belongs to the FPP/GGPP synthase family.</text>
</comment>
<dbReference type="Pfam" id="PF00348">
    <property type="entry name" value="polyprenyl_synt"/>
    <property type="match status" value="1"/>
</dbReference>
<dbReference type="SMR" id="A0A067F5U6"/>
<keyword evidence="7" id="KW-1185">Reference proteome</keyword>
<sequence length="320" mass="35251">MAKALSVLNLPAHVAPRRNHSRPSLSYRPMMVTMAMSTPNKNKSYWTSVHEDIGAHLRQAVVVKEPVEVYEPMRHFVFAAPVNMAPALCVAACELVGGHREQAIVAAAALHVMHAASFIHENLPLSDRTSLIPKSKPTMYHAFKPNTELLVADAMLPFGLELLASSDNPAGNNSGRILRVMVEMTRAMGSQGVVEGQYNELQCSQCDDDDRKLNGITDVEMTYETYKKKEGRLHACGAACGAILGGGSEKEIELLRRYGFYVGMIQGIVSRRLGPTEEIEELKKLAFKLREVNSFNDENAEVIFSLVDDNITHVLGFNLG</sequence>
<dbReference type="KEGG" id="cit:102627355"/>
<gene>
    <name evidence="6" type="ORF">CISIN_1g020845mg</name>
</gene>
<dbReference type="Proteomes" id="UP000027120">
    <property type="component" value="Unassembled WGS sequence"/>
</dbReference>
<evidence type="ECO:0000256" key="2">
    <source>
        <dbReference type="ARBA" id="ARBA00006706"/>
    </source>
</evidence>
<evidence type="ECO:0000313" key="6">
    <source>
        <dbReference type="EMBL" id="KDO62739.1"/>
    </source>
</evidence>
<dbReference type="InterPro" id="IPR000092">
    <property type="entry name" value="Polyprenyl_synt"/>
</dbReference>
<evidence type="ECO:0000256" key="4">
    <source>
        <dbReference type="ARBA" id="ARBA00022842"/>
    </source>
</evidence>
<keyword evidence="3" id="KW-0479">Metal-binding</keyword>
<accession>A0A067F5U6</accession>
<dbReference type="PaxDb" id="2711-XP_006475060.1"/>
<comment type="cofactor">
    <cofactor evidence="1">
        <name>Mg(2+)</name>
        <dbReference type="ChEBI" id="CHEBI:18420"/>
    </cofactor>
</comment>
<dbReference type="SUPFAM" id="SSF48576">
    <property type="entry name" value="Terpenoid synthases"/>
    <property type="match status" value="1"/>
</dbReference>
<keyword evidence="4" id="KW-0460">Magnesium</keyword>
<dbReference type="Gene3D" id="1.10.600.10">
    <property type="entry name" value="Farnesyl Diphosphate Synthase"/>
    <property type="match status" value="1"/>
</dbReference>
<reference evidence="6 7" key="1">
    <citation type="submission" date="2014-04" db="EMBL/GenBank/DDBJ databases">
        <authorList>
            <consortium name="International Citrus Genome Consortium"/>
            <person name="Gmitter F."/>
            <person name="Chen C."/>
            <person name="Farmerie W."/>
            <person name="Harkins T."/>
            <person name="Desany B."/>
            <person name="Mohiuddin M."/>
            <person name="Kodira C."/>
            <person name="Borodovsky M."/>
            <person name="Lomsadze A."/>
            <person name="Burns P."/>
            <person name="Jenkins J."/>
            <person name="Prochnik S."/>
            <person name="Shu S."/>
            <person name="Chapman J."/>
            <person name="Pitluck S."/>
            <person name="Schmutz J."/>
            <person name="Rokhsar D."/>
        </authorList>
    </citation>
    <scope>NUCLEOTIDE SEQUENCE</scope>
</reference>
<dbReference type="GO" id="GO:0004659">
    <property type="term" value="F:prenyltransferase activity"/>
    <property type="evidence" value="ECO:0000318"/>
    <property type="project" value="GO_Central"/>
</dbReference>
<dbReference type="GO" id="GO:0008299">
    <property type="term" value="P:isoprenoid biosynthetic process"/>
    <property type="evidence" value="ECO:0007669"/>
    <property type="project" value="InterPro"/>
</dbReference>